<reference evidence="1" key="1">
    <citation type="submission" date="2021-06" db="EMBL/GenBank/DDBJ databases">
        <authorList>
            <person name="Kallberg Y."/>
            <person name="Tangrot J."/>
            <person name="Rosling A."/>
        </authorList>
    </citation>
    <scope>NUCLEOTIDE SEQUENCE</scope>
    <source>
        <strain evidence="1">MA461A</strain>
    </source>
</reference>
<proteinExistence type="predicted"/>
<organism evidence="1 2">
    <name type="scientific">Racocetra persica</name>
    <dbReference type="NCBI Taxonomy" id="160502"/>
    <lineage>
        <taxon>Eukaryota</taxon>
        <taxon>Fungi</taxon>
        <taxon>Fungi incertae sedis</taxon>
        <taxon>Mucoromycota</taxon>
        <taxon>Glomeromycotina</taxon>
        <taxon>Glomeromycetes</taxon>
        <taxon>Diversisporales</taxon>
        <taxon>Gigasporaceae</taxon>
        <taxon>Racocetra</taxon>
    </lineage>
</organism>
<feature type="non-terminal residue" evidence="1">
    <location>
        <position position="56"/>
    </location>
</feature>
<dbReference type="EMBL" id="CAJVQC010064263">
    <property type="protein sequence ID" value="CAG8804400.1"/>
    <property type="molecule type" value="Genomic_DNA"/>
</dbReference>
<keyword evidence="2" id="KW-1185">Reference proteome</keyword>
<name>A0ACA9RPJ7_9GLOM</name>
<protein>
    <submittedName>
        <fullName evidence="1">9644_t:CDS:1</fullName>
    </submittedName>
</protein>
<sequence>KQKLYEKIFNEIEREERISDLIENNKFDKLIKDSDLIYQQKTILQNSRNRRLNLLQ</sequence>
<accession>A0ACA9RPJ7</accession>
<evidence type="ECO:0000313" key="1">
    <source>
        <dbReference type="EMBL" id="CAG8804400.1"/>
    </source>
</evidence>
<evidence type="ECO:0000313" key="2">
    <source>
        <dbReference type="Proteomes" id="UP000789920"/>
    </source>
</evidence>
<comment type="caution">
    <text evidence="1">The sequence shown here is derived from an EMBL/GenBank/DDBJ whole genome shotgun (WGS) entry which is preliminary data.</text>
</comment>
<dbReference type="Proteomes" id="UP000789920">
    <property type="component" value="Unassembled WGS sequence"/>
</dbReference>
<feature type="non-terminal residue" evidence="1">
    <location>
        <position position="1"/>
    </location>
</feature>
<gene>
    <name evidence="1" type="ORF">RPERSI_LOCUS21713</name>
</gene>